<reference evidence="2" key="1">
    <citation type="submission" date="2021-02" db="EMBL/GenBank/DDBJ databases">
        <authorList>
            <person name="Nowell W R."/>
        </authorList>
    </citation>
    <scope>NUCLEOTIDE SEQUENCE</scope>
</reference>
<evidence type="ECO:0000313" key="3">
    <source>
        <dbReference type="Proteomes" id="UP000663866"/>
    </source>
</evidence>
<dbReference type="Proteomes" id="UP000663866">
    <property type="component" value="Unassembled WGS sequence"/>
</dbReference>
<organism evidence="2 3">
    <name type="scientific">Rotaria magnacalcarata</name>
    <dbReference type="NCBI Taxonomy" id="392030"/>
    <lineage>
        <taxon>Eukaryota</taxon>
        <taxon>Metazoa</taxon>
        <taxon>Spiralia</taxon>
        <taxon>Gnathifera</taxon>
        <taxon>Rotifera</taxon>
        <taxon>Eurotatoria</taxon>
        <taxon>Bdelloidea</taxon>
        <taxon>Philodinida</taxon>
        <taxon>Philodinidae</taxon>
        <taxon>Rotaria</taxon>
    </lineage>
</organism>
<dbReference type="PANTHER" id="PTHR31901">
    <property type="entry name" value="GH3 DOMAIN-CONTAINING PROTEIN"/>
    <property type="match status" value="1"/>
</dbReference>
<dbReference type="Pfam" id="PF03321">
    <property type="entry name" value="GH3"/>
    <property type="match status" value="1"/>
</dbReference>
<gene>
    <name evidence="2" type="ORF">OVN521_LOCUS34424</name>
</gene>
<evidence type="ECO:0000313" key="2">
    <source>
        <dbReference type="EMBL" id="CAF4393242.1"/>
    </source>
</evidence>
<dbReference type="EMBL" id="CAJOBG010040013">
    <property type="protein sequence ID" value="CAF4393242.1"/>
    <property type="molecule type" value="Genomic_DNA"/>
</dbReference>
<feature type="region of interest" description="Disordered" evidence="1">
    <location>
        <begin position="1"/>
        <end position="26"/>
    </location>
</feature>
<dbReference type="InterPro" id="IPR004993">
    <property type="entry name" value="GH3"/>
</dbReference>
<comment type="caution">
    <text evidence="2">The sequence shown here is derived from an EMBL/GenBank/DDBJ whole genome shotgun (WGS) entry which is preliminary data.</text>
</comment>
<dbReference type="AlphaFoldDB" id="A0A820NSP3"/>
<name>A0A820NSP3_9BILA</name>
<dbReference type="GO" id="GO:0016881">
    <property type="term" value="F:acid-amino acid ligase activity"/>
    <property type="evidence" value="ECO:0007669"/>
    <property type="project" value="TreeGrafter"/>
</dbReference>
<proteinExistence type="predicted"/>
<sequence length="452" mass="51371">ATYVKLRSTHDDAQPASFNGTKPGIPTDNEQLTREAVLLLSLALYSFLMYRPRYRPGDKDPFVSYYRNSLCNLQKVNNDLLRKIFKKNRSCAYLADQSISFLSSNEDSSSISNEEEYLFIDEFRQKLPLTTYENYRDYIDRMVDTGEKNLLSSDKIVYYASSSGTTGKIKLLPITSAMFKHVFMLFNVGQVAIWRSLPASSFPLDHQRLFSLQSGKRFNAFLRSKDGTPIGPFSQFMSALSFFPGSKLIGSSLGILDYELIEGISDFETSTFVQLVFALTVQDISSYSVTFASSFLHTVKVIENHFEEMCLCISSSDFNHSSLVHENIHDGKFRTSLNQALENVTLEYGGSSYRSERVHHIRRECLKKNTPGLLPRLWPQLVFASTSLGSSFAMYKKEIEFYCGTQLPLINCPIYGASEAFFGSLASIYTNEYFLSPTSAFYEFIEEEDIHQ</sequence>
<dbReference type="PANTHER" id="PTHR31901:SF9">
    <property type="entry name" value="GH3 DOMAIN-CONTAINING PROTEIN"/>
    <property type="match status" value="1"/>
</dbReference>
<keyword evidence="3" id="KW-1185">Reference proteome</keyword>
<protein>
    <submittedName>
        <fullName evidence="2">Uncharacterized protein</fullName>
    </submittedName>
</protein>
<feature type="non-terminal residue" evidence="2">
    <location>
        <position position="1"/>
    </location>
</feature>
<feature type="non-terminal residue" evidence="2">
    <location>
        <position position="452"/>
    </location>
</feature>
<dbReference type="GO" id="GO:0005737">
    <property type="term" value="C:cytoplasm"/>
    <property type="evidence" value="ECO:0007669"/>
    <property type="project" value="TreeGrafter"/>
</dbReference>
<evidence type="ECO:0000256" key="1">
    <source>
        <dbReference type="SAM" id="MobiDB-lite"/>
    </source>
</evidence>
<accession>A0A820NSP3</accession>